<dbReference type="InterPro" id="IPR013785">
    <property type="entry name" value="Aldolase_TIM"/>
</dbReference>
<dbReference type="Proteomes" id="UP001385951">
    <property type="component" value="Unassembled WGS sequence"/>
</dbReference>
<keyword evidence="2" id="KW-0288">FMN</keyword>
<evidence type="ECO:0000313" key="5">
    <source>
        <dbReference type="Proteomes" id="UP001385951"/>
    </source>
</evidence>
<reference evidence="4 5" key="1">
    <citation type="submission" date="2022-09" db="EMBL/GenBank/DDBJ databases">
        <authorList>
            <person name="Palmer J.M."/>
        </authorList>
    </citation>
    <scope>NUCLEOTIDE SEQUENCE [LARGE SCALE GENOMIC DNA]</scope>
    <source>
        <strain evidence="4 5">DSM 7382</strain>
    </source>
</reference>
<evidence type="ECO:0000313" key="4">
    <source>
        <dbReference type="EMBL" id="KAK7686224.1"/>
    </source>
</evidence>
<dbReference type="SUPFAM" id="SSF51412">
    <property type="entry name" value="Inosine monophosphate dehydrogenase (IMPDH)"/>
    <property type="match status" value="1"/>
</dbReference>
<dbReference type="AlphaFoldDB" id="A0AAW0G4E6"/>
<evidence type="ECO:0000256" key="3">
    <source>
        <dbReference type="ARBA" id="ARBA00023002"/>
    </source>
</evidence>
<gene>
    <name evidence="4" type="ORF">QCA50_010444</name>
</gene>
<accession>A0AAW0G4E6</accession>
<dbReference type="GO" id="GO:0018580">
    <property type="term" value="F:nitronate monooxygenase activity"/>
    <property type="evidence" value="ECO:0007669"/>
    <property type="project" value="InterPro"/>
</dbReference>
<sequence length="350" mass="37271">MSSISTPLTELLGIQHPILLAGMDRAAGSELAAAVTNAGGLGVVGGYGFTPNGIRSLILELKERLNDPNAPFGVDLLLPQVGGNARKTNSDYTKGQLPDLVNVIIEEKPKLFVSAVGVPPKWVVDKLHAGGIIVMNMVGHPKHVAKAIAAGVDLICAQAGEGGGHTGETPASILVPACVDAARGHISSFTKKPIYVIGAGAIYDGRGLAANLCWGAQAVWVGTRFLASEESAAGNVHKELVVNAGLDGIMRTEVVTGRPVRLRRTPYYDDWEKNRQDEMKKLLAEGIVPRTHDLEQHPEKLQDSQMYAMGLVAALIHDILPAKTIVENMVNDAAAILHERTAHVRLRSKL</sequence>
<name>A0AAW0G4E6_9APHY</name>
<evidence type="ECO:0000256" key="2">
    <source>
        <dbReference type="ARBA" id="ARBA00022643"/>
    </source>
</evidence>
<keyword evidence="5" id="KW-1185">Reference proteome</keyword>
<dbReference type="Gene3D" id="3.20.20.70">
    <property type="entry name" value="Aldolase class I"/>
    <property type="match status" value="1"/>
</dbReference>
<dbReference type="PANTHER" id="PTHR32332:SF31">
    <property type="entry name" value="2-NITROPROPANE DIOXYGENASE FAMILY, PUTATIVE (AFU_ORTHOLOGUE AFUA_2G09850)-RELATED"/>
    <property type="match status" value="1"/>
</dbReference>
<proteinExistence type="predicted"/>
<evidence type="ECO:0000256" key="1">
    <source>
        <dbReference type="ARBA" id="ARBA00022630"/>
    </source>
</evidence>
<comment type="caution">
    <text evidence="4">The sequence shown here is derived from an EMBL/GenBank/DDBJ whole genome shotgun (WGS) entry which is preliminary data.</text>
</comment>
<dbReference type="EMBL" id="JASBNA010000017">
    <property type="protein sequence ID" value="KAK7686224.1"/>
    <property type="molecule type" value="Genomic_DNA"/>
</dbReference>
<dbReference type="CDD" id="cd04730">
    <property type="entry name" value="NPD_like"/>
    <property type="match status" value="1"/>
</dbReference>
<keyword evidence="3" id="KW-0560">Oxidoreductase</keyword>
<evidence type="ECO:0008006" key="6">
    <source>
        <dbReference type="Google" id="ProtNLM"/>
    </source>
</evidence>
<dbReference type="Pfam" id="PF03060">
    <property type="entry name" value="NMO"/>
    <property type="match status" value="1"/>
</dbReference>
<protein>
    <recommendedName>
        <fullName evidence="6">2-nitropropane dioxygenase</fullName>
    </recommendedName>
</protein>
<organism evidence="4 5">
    <name type="scientific">Cerrena zonata</name>
    <dbReference type="NCBI Taxonomy" id="2478898"/>
    <lineage>
        <taxon>Eukaryota</taxon>
        <taxon>Fungi</taxon>
        <taxon>Dikarya</taxon>
        <taxon>Basidiomycota</taxon>
        <taxon>Agaricomycotina</taxon>
        <taxon>Agaricomycetes</taxon>
        <taxon>Polyporales</taxon>
        <taxon>Cerrenaceae</taxon>
        <taxon>Cerrena</taxon>
    </lineage>
</organism>
<keyword evidence="1" id="KW-0285">Flavoprotein</keyword>
<dbReference type="InterPro" id="IPR004136">
    <property type="entry name" value="NMO"/>
</dbReference>
<dbReference type="PANTHER" id="PTHR32332">
    <property type="entry name" value="2-NITROPROPANE DIOXYGENASE"/>
    <property type="match status" value="1"/>
</dbReference>